<evidence type="ECO:0000313" key="5">
    <source>
        <dbReference type="Proteomes" id="UP000052023"/>
    </source>
</evidence>
<gene>
    <name evidence="4" type="ORF">CQ13_36100</name>
</gene>
<organism evidence="4 5">
    <name type="scientific">Bradyrhizobium retamae</name>
    <dbReference type="NCBI Taxonomy" id="1300035"/>
    <lineage>
        <taxon>Bacteria</taxon>
        <taxon>Pseudomonadati</taxon>
        <taxon>Pseudomonadota</taxon>
        <taxon>Alphaproteobacteria</taxon>
        <taxon>Hyphomicrobiales</taxon>
        <taxon>Nitrobacteraceae</taxon>
        <taxon>Bradyrhizobium</taxon>
    </lineage>
</organism>
<protein>
    <recommendedName>
        <fullName evidence="6">Monooxygenase</fullName>
    </recommendedName>
</protein>
<dbReference type="PANTHER" id="PTHR43539">
    <property type="entry name" value="FLAVIN-BINDING MONOOXYGENASE-LIKE PROTEIN (AFU_ORTHOLOGUE AFUA_4G09220)"/>
    <property type="match status" value="1"/>
</dbReference>
<dbReference type="GO" id="GO:0004499">
    <property type="term" value="F:N,N-dimethylaniline monooxygenase activity"/>
    <property type="evidence" value="ECO:0007669"/>
    <property type="project" value="InterPro"/>
</dbReference>
<dbReference type="InterPro" id="IPR050982">
    <property type="entry name" value="Auxin_biosynth/cation_transpt"/>
</dbReference>
<comment type="caution">
    <text evidence="4">The sequence shown here is derived from an EMBL/GenBank/DDBJ whole genome shotgun (WGS) entry which is preliminary data.</text>
</comment>
<dbReference type="GO" id="GO:0050661">
    <property type="term" value="F:NADP binding"/>
    <property type="evidence" value="ECO:0007669"/>
    <property type="project" value="InterPro"/>
</dbReference>
<evidence type="ECO:0000256" key="2">
    <source>
        <dbReference type="ARBA" id="ARBA00022827"/>
    </source>
</evidence>
<keyword evidence="5" id="KW-1185">Reference proteome</keyword>
<dbReference type="SUPFAM" id="SSF51905">
    <property type="entry name" value="FAD/NAD(P)-binding domain"/>
    <property type="match status" value="2"/>
</dbReference>
<dbReference type="Pfam" id="PF00743">
    <property type="entry name" value="FMO-like"/>
    <property type="match status" value="1"/>
</dbReference>
<dbReference type="GO" id="GO:0050660">
    <property type="term" value="F:flavin adenine dinucleotide binding"/>
    <property type="evidence" value="ECO:0007669"/>
    <property type="project" value="InterPro"/>
</dbReference>
<dbReference type="AlphaFoldDB" id="A0A0R3MCN9"/>
<evidence type="ECO:0000256" key="1">
    <source>
        <dbReference type="ARBA" id="ARBA00022630"/>
    </source>
</evidence>
<evidence type="ECO:0008006" key="6">
    <source>
        <dbReference type="Google" id="ProtNLM"/>
    </source>
</evidence>
<sequence>MTATKQAPNGANDPVSAATGWLDRFNSALTSGNVEAVGELFVEHSHWRDVLAFQWDYRTIKGREAISRRLVKETPTVQPGELRLAKGHTAPINAMRVGRASVEAIVEFETAVGSAKGVVRLVSAPSDPSDGRALAFMTALQTIHGHEPRLGDNRIERVPEDQPGESWLDKLARERCFEGKDPEVLVVGAGHSGLFIATRLQDLGVETLVIDKLPRIGDNWRNRYRSLVLHNELCANGFPHLPYPENWPVYLPKDKYAGWLEAFAEFMELRVWTATTFLGGAFDEASGRWDARIRGADGRERTLHPRHVVLATGGFAPRKLYPKLEGIEYFRGLAVHAADFKSSPDLPGKKAIVIGTGTSGHDLSRELVDLGCKVTMVQRGSTQVISLTQANLAYALYHEKRSTEESDLIGLTNDFESVVKSCQEYTKLTNELDKELIRGLHAVGFRTDDGPSGGGYLLSVYERRGGYYIDVGASQYLIDGRIQLVRAEAIAKYGPDGAELKDGGRIEADIIVFATGYHGSEVEIEKYFGAEVARKVGQIWGYGEDGEIRNAWRPTSQRGLWLQLGAISASRNHSKYLALGIKAELLGLARRKR</sequence>
<dbReference type="Proteomes" id="UP000052023">
    <property type="component" value="Unassembled WGS sequence"/>
</dbReference>
<keyword evidence="3" id="KW-0560">Oxidoreductase</keyword>
<proteinExistence type="predicted"/>
<dbReference type="Gene3D" id="3.50.50.60">
    <property type="entry name" value="FAD/NAD(P)-binding domain"/>
    <property type="match status" value="1"/>
</dbReference>
<dbReference type="PRINTS" id="PR00411">
    <property type="entry name" value="PNDRDTASEI"/>
</dbReference>
<evidence type="ECO:0000256" key="3">
    <source>
        <dbReference type="ARBA" id="ARBA00023002"/>
    </source>
</evidence>
<accession>A0A0R3MCN9</accession>
<dbReference type="EMBL" id="LLYA01000208">
    <property type="protein sequence ID" value="KRR17643.1"/>
    <property type="molecule type" value="Genomic_DNA"/>
</dbReference>
<keyword evidence="2" id="KW-0274">FAD</keyword>
<dbReference type="InterPro" id="IPR036188">
    <property type="entry name" value="FAD/NAD-bd_sf"/>
</dbReference>
<keyword evidence="1" id="KW-0285">Flavoprotein</keyword>
<dbReference type="RefSeq" id="WP_057847573.1">
    <property type="nucleotide sequence ID" value="NZ_LLYA01000208.1"/>
</dbReference>
<name>A0A0R3MCN9_9BRAD</name>
<dbReference type="InterPro" id="IPR020946">
    <property type="entry name" value="Flavin_mOase-like"/>
</dbReference>
<evidence type="ECO:0000313" key="4">
    <source>
        <dbReference type="EMBL" id="KRR17643.1"/>
    </source>
</evidence>
<reference evidence="4 5" key="1">
    <citation type="submission" date="2014-03" db="EMBL/GenBank/DDBJ databases">
        <title>Bradyrhizobium valentinum sp. nov., isolated from effective nodules of Lupinus mariae-josephae, a lupine endemic of basic-lime soils in Eastern Spain.</title>
        <authorList>
            <person name="Duran D."/>
            <person name="Rey L."/>
            <person name="Navarro A."/>
            <person name="Busquets A."/>
            <person name="Imperial J."/>
            <person name="Ruiz-Argueso T."/>
        </authorList>
    </citation>
    <scope>NUCLEOTIDE SEQUENCE [LARGE SCALE GENOMIC DNA]</scope>
    <source>
        <strain evidence="4 5">Ro19</strain>
    </source>
</reference>
<dbReference type="PANTHER" id="PTHR43539:SF68">
    <property type="entry name" value="FLAVIN-BINDING MONOOXYGENASE-LIKE PROTEIN (AFU_ORTHOLOGUE AFUA_4G09220)"/>
    <property type="match status" value="1"/>
</dbReference>